<dbReference type="GO" id="GO:0042910">
    <property type="term" value="F:xenobiotic transmembrane transporter activity"/>
    <property type="evidence" value="ECO:0007669"/>
    <property type="project" value="InterPro"/>
</dbReference>
<feature type="transmembrane region" description="Helical" evidence="2">
    <location>
        <begin position="228"/>
        <end position="245"/>
    </location>
</feature>
<dbReference type="Proteomes" id="UP001430356">
    <property type="component" value="Unassembled WGS sequence"/>
</dbReference>
<feature type="transmembrane region" description="Helical" evidence="2">
    <location>
        <begin position="257"/>
        <end position="276"/>
    </location>
</feature>
<dbReference type="InterPro" id="IPR002528">
    <property type="entry name" value="MATE_fam"/>
</dbReference>
<dbReference type="Pfam" id="PF01554">
    <property type="entry name" value="MatE"/>
    <property type="match status" value="3"/>
</dbReference>
<evidence type="ECO:0000256" key="2">
    <source>
        <dbReference type="SAM" id="Phobius"/>
    </source>
</evidence>
<feature type="transmembrane region" description="Helical" evidence="2">
    <location>
        <begin position="192"/>
        <end position="216"/>
    </location>
</feature>
<dbReference type="AlphaFoldDB" id="A0AAW0F4W8"/>
<feature type="transmembrane region" description="Helical" evidence="2">
    <location>
        <begin position="509"/>
        <end position="531"/>
    </location>
</feature>
<protein>
    <submittedName>
        <fullName evidence="3">Membrane transporter protein</fullName>
    </submittedName>
</protein>
<evidence type="ECO:0000313" key="4">
    <source>
        <dbReference type="Proteomes" id="UP001430356"/>
    </source>
</evidence>
<organism evidence="3 4">
    <name type="scientific">Novymonas esmeraldas</name>
    <dbReference type="NCBI Taxonomy" id="1808958"/>
    <lineage>
        <taxon>Eukaryota</taxon>
        <taxon>Discoba</taxon>
        <taxon>Euglenozoa</taxon>
        <taxon>Kinetoplastea</taxon>
        <taxon>Metakinetoplastina</taxon>
        <taxon>Trypanosomatida</taxon>
        <taxon>Trypanosomatidae</taxon>
        <taxon>Novymonas</taxon>
    </lineage>
</organism>
<evidence type="ECO:0000313" key="3">
    <source>
        <dbReference type="EMBL" id="KAK7201240.1"/>
    </source>
</evidence>
<feature type="transmembrane region" description="Helical" evidence="2">
    <location>
        <begin position="325"/>
        <end position="346"/>
    </location>
</feature>
<sequence>MSIRSHVDAENDVVIENASFTSHVSVSAAGRGAAADLESIAQAIASTGRRSEAGAPSAADGEEAAGISEDISTTDIVKKFFLVGYPLTLSFLAQFSLNLVIILVIGRLLDIEAMGGASLALGLVNATGFAFGAGLCGALETVLSHAYGHFQREEDKRLERAKAVAARTGTEMEPLVPHTLHMYGVYAQRMTIILLVAAVPLGFVLCFADAFLTAIGESASVVHYTGQWCRWAVFGVPSAMAFQLIQRYYSCQHLTKPLPVALFAAAIANPILQYVFVKLFGFAGSPIAWLILMTGTVAGLIFYLRFTGQEKLTWGGWDVRCTQNLGSLVNIALPSMGMMLSEWVALEVNALAGGYGTPAELAAYTITLQVFGVMWAMASGVMILTCVFVGNAVGEGKPLLARRIVFVAIPVVVSIAAVDVVVCMLLGPFIPSLFVRPEEVKAVAPIYHELMWVVMPYHFFDMFQSIMMAAFRGCKMQNLGALIIGVALCVVGVPLSFLLFFYFKIGIKALWIGPFVGVAVVGTPLYVYILLRYIKWEDLKPHVDGTVAPAEKISDGAGVVSSPVEMTVESAAGTPTAAQVAAVRHFVDSTTPSTTAQRLTATAASTAAAPS</sequence>
<keyword evidence="2" id="KW-0472">Membrane</keyword>
<feature type="transmembrane region" description="Helical" evidence="2">
    <location>
        <begin position="366"/>
        <end position="393"/>
    </location>
</feature>
<feature type="transmembrane region" description="Helical" evidence="2">
    <location>
        <begin position="87"/>
        <end position="109"/>
    </location>
</feature>
<dbReference type="EMBL" id="JAECZO010000013">
    <property type="protein sequence ID" value="KAK7201240.1"/>
    <property type="molecule type" value="Genomic_DNA"/>
</dbReference>
<comment type="caution">
    <text evidence="3">The sequence shown here is derived from an EMBL/GenBank/DDBJ whole genome shotgun (WGS) entry which is preliminary data.</text>
</comment>
<reference evidence="3 4" key="1">
    <citation type="journal article" date="2021" name="MBio">
        <title>A New Model Trypanosomatid, Novymonas esmeraldas: Genomic Perception of Its 'Candidatus Pandoraea novymonadis' Endosymbiont.</title>
        <authorList>
            <person name="Zakharova A."/>
            <person name="Saura A."/>
            <person name="Butenko A."/>
            <person name="Podesvova L."/>
            <person name="Warmusova S."/>
            <person name="Kostygov A.Y."/>
            <person name="Nenarokova A."/>
            <person name="Lukes J."/>
            <person name="Opperdoes F.R."/>
            <person name="Yurchenko V."/>
        </authorList>
    </citation>
    <scope>NUCLEOTIDE SEQUENCE [LARGE SCALE GENOMIC DNA]</scope>
    <source>
        <strain evidence="3 4">E262AT.01</strain>
    </source>
</reference>
<proteinExistence type="inferred from homology"/>
<name>A0AAW0F4W8_9TRYP</name>
<keyword evidence="4" id="KW-1185">Reference proteome</keyword>
<dbReference type="PANTHER" id="PTHR11206">
    <property type="entry name" value="MULTIDRUG RESISTANCE PROTEIN"/>
    <property type="match status" value="1"/>
</dbReference>
<evidence type="ECO:0000256" key="1">
    <source>
        <dbReference type="ARBA" id="ARBA00010199"/>
    </source>
</evidence>
<comment type="similarity">
    <text evidence="1">Belongs to the multi antimicrobial extrusion (MATE) (TC 2.A.66.1) family.</text>
</comment>
<accession>A0AAW0F4W8</accession>
<keyword evidence="2" id="KW-1133">Transmembrane helix</keyword>
<keyword evidence="2" id="KW-0812">Transmembrane</keyword>
<feature type="transmembrane region" description="Helical" evidence="2">
    <location>
        <begin position="478"/>
        <end position="503"/>
    </location>
</feature>
<gene>
    <name evidence="3" type="ORF">NESM_000185600</name>
</gene>
<feature type="transmembrane region" description="Helical" evidence="2">
    <location>
        <begin position="282"/>
        <end position="304"/>
    </location>
</feature>
<dbReference type="NCBIfam" id="TIGR00797">
    <property type="entry name" value="matE"/>
    <property type="match status" value="1"/>
</dbReference>
<dbReference type="GO" id="GO:0016020">
    <property type="term" value="C:membrane"/>
    <property type="evidence" value="ECO:0007669"/>
    <property type="project" value="InterPro"/>
</dbReference>
<feature type="transmembrane region" description="Helical" evidence="2">
    <location>
        <begin position="405"/>
        <end position="430"/>
    </location>
</feature>
<dbReference type="GO" id="GO:0015297">
    <property type="term" value="F:antiporter activity"/>
    <property type="evidence" value="ECO:0007669"/>
    <property type="project" value="InterPro"/>
</dbReference>